<gene>
    <name evidence="2" type="ORF">N24_2942</name>
</gene>
<dbReference type="AlphaFoldDB" id="A0A169S6D1"/>
<dbReference type="KEGG" id="csur:N24_2942"/>
<feature type="region of interest" description="Disordered" evidence="1">
    <location>
        <begin position="50"/>
        <end position="78"/>
    </location>
</feature>
<dbReference type="EMBL" id="AP017369">
    <property type="protein sequence ID" value="BAU97204.1"/>
    <property type="molecule type" value="Genomic_DNA"/>
</dbReference>
<dbReference type="Proteomes" id="UP000218244">
    <property type="component" value="Chromosome"/>
</dbReference>
<accession>A0A169S6D1</accession>
<evidence type="ECO:0000313" key="3">
    <source>
        <dbReference type="Proteomes" id="UP000218244"/>
    </source>
</evidence>
<evidence type="ECO:0000313" key="2">
    <source>
        <dbReference type="EMBL" id="BAU97204.1"/>
    </source>
</evidence>
<sequence length="98" mass="11224">MVNRHPDADRMQKFVRFLWYGHRFVVDFEVGPHGCGENLISKHPGFTSIPLTPNVTPSRSPSKRLTSLKQGNSPSRKLNPLKRRYRTLLKYPLAPILG</sequence>
<feature type="compositionally biased region" description="Polar residues" evidence="1">
    <location>
        <begin position="50"/>
        <end position="76"/>
    </location>
</feature>
<organism evidence="2 3">
    <name type="scientific">Corynebacterium suranareeae</name>
    <dbReference type="NCBI Taxonomy" id="2506452"/>
    <lineage>
        <taxon>Bacteria</taxon>
        <taxon>Bacillati</taxon>
        <taxon>Actinomycetota</taxon>
        <taxon>Actinomycetes</taxon>
        <taxon>Mycobacteriales</taxon>
        <taxon>Corynebacteriaceae</taxon>
        <taxon>Corynebacterium</taxon>
    </lineage>
</organism>
<keyword evidence="3" id="KW-1185">Reference proteome</keyword>
<proteinExistence type="predicted"/>
<name>A0A169S6D1_9CORY</name>
<reference evidence="2 3" key="1">
    <citation type="submission" date="2016-02" db="EMBL/GenBank/DDBJ databases">
        <title>Corynebacterium glutamicum N24 whole genome sequencing project.</title>
        <authorList>
            <person name="Matsutani M."/>
            <person name="Nangtapong N."/>
            <person name="Yakushi T."/>
            <person name="Matsushita K."/>
        </authorList>
    </citation>
    <scope>NUCLEOTIDE SEQUENCE [LARGE SCALE GENOMIC DNA]</scope>
    <source>
        <strain evidence="2 3">N24</strain>
    </source>
</reference>
<protein>
    <submittedName>
        <fullName evidence="2">Uncharacterized protein</fullName>
    </submittedName>
</protein>
<evidence type="ECO:0000256" key="1">
    <source>
        <dbReference type="SAM" id="MobiDB-lite"/>
    </source>
</evidence>